<protein>
    <submittedName>
        <fullName evidence="1">Uncharacterized protein</fullName>
    </submittedName>
</protein>
<comment type="caution">
    <text evidence="1">The sequence shown here is derived from an EMBL/GenBank/DDBJ whole genome shotgun (WGS) entry which is preliminary data.</text>
</comment>
<proteinExistence type="predicted"/>
<keyword evidence="2" id="KW-1185">Reference proteome</keyword>
<evidence type="ECO:0000313" key="2">
    <source>
        <dbReference type="Proteomes" id="UP000478052"/>
    </source>
</evidence>
<dbReference type="OrthoDB" id="6606744at2759"/>
<feature type="non-terminal residue" evidence="1">
    <location>
        <position position="1"/>
    </location>
</feature>
<sequence length="59" mass="6779">GLFAKKYARGWVGSDIDLVDRDVSCNCNGDQFISFHMILDAYNEKEMLKTCDKFKEALK</sequence>
<dbReference type="AlphaFoldDB" id="A0A6G0VLB6"/>
<gene>
    <name evidence="1" type="ORF">FWK35_00033826</name>
</gene>
<reference evidence="1 2" key="1">
    <citation type="submission" date="2019-08" db="EMBL/GenBank/DDBJ databases">
        <title>Whole genome of Aphis craccivora.</title>
        <authorList>
            <person name="Voronova N.V."/>
            <person name="Shulinski R.S."/>
            <person name="Bandarenka Y.V."/>
            <person name="Zhorov D.G."/>
            <person name="Warner D."/>
        </authorList>
    </citation>
    <scope>NUCLEOTIDE SEQUENCE [LARGE SCALE GENOMIC DNA]</scope>
    <source>
        <strain evidence="1">180601</strain>
        <tissue evidence="1">Whole Body</tissue>
    </source>
</reference>
<feature type="non-terminal residue" evidence="1">
    <location>
        <position position="59"/>
    </location>
</feature>
<dbReference type="Proteomes" id="UP000478052">
    <property type="component" value="Unassembled WGS sequence"/>
</dbReference>
<accession>A0A6G0VLB6</accession>
<organism evidence="1 2">
    <name type="scientific">Aphis craccivora</name>
    <name type="common">Cowpea aphid</name>
    <dbReference type="NCBI Taxonomy" id="307492"/>
    <lineage>
        <taxon>Eukaryota</taxon>
        <taxon>Metazoa</taxon>
        <taxon>Ecdysozoa</taxon>
        <taxon>Arthropoda</taxon>
        <taxon>Hexapoda</taxon>
        <taxon>Insecta</taxon>
        <taxon>Pterygota</taxon>
        <taxon>Neoptera</taxon>
        <taxon>Paraneoptera</taxon>
        <taxon>Hemiptera</taxon>
        <taxon>Sternorrhyncha</taxon>
        <taxon>Aphidomorpha</taxon>
        <taxon>Aphidoidea</taxon>
        <taxon>Aphididae</taxon>
        <taxon>Aphidini</taxon>
        <taxon>Aphis</taxon>
        <taxon>Aphis</taxon>
    </lineage>
</organism>
<name>A0A6G0VLB6_APHCR</name>
<evidence type="ECO:0000313" key="1">
    <source>
        <dbReference type="EMBL" id="KAF0691557.1"/>
    </source>
</evidence>
<dbReference type="EMBL" id="VUJU01015903">
    <property type="protein sequence ID" value="KAF0691557.1"/>
    <property type="molecule type" value="Genomic_DNA"/>
</dbReference>